<evidence type="ECO:0000313" key="3">
    <source>
        <dbReference type="Proteomes" id="UP000318336"/>
    </source>
</evidence>
<dbReference type="AlphaFoldDB" id="A0A542XEN1"/>
<proteinExistence type="predicted"/>
<dbReference type="PANTHER" id="PTHR39175:SF1">
    <property type="entry name" value="FAMILY PROTEIN, PUTATIVE (AFU_ORTHOLOGUE AFUA_3G15060)-RELATED"/>
    <property type="match status" value="1"/>
</dbReference>
<protein>
    <submittedName>
        <fullName evidence="2">Putative enzyme related to lactoylglutathione lyase</fullName>
    </submittedName>
</protein>
<dbReference type="OrthoDB" id="9813630at2"/>
<dbReference type="Pfam" id="PF18029">
    <property type="entry name" value="Glyoxalase_6"/>
    <property type="match status" value="1"/>
</dbReference>
<dbReference type="GO" id="GO:0016829">
    <property type="term" value="F:lyase activity"/>
    <property type="evidence" value="ECO:0007669"/>
    <property type="project" value="UniProtKB-KW"/>
</dbReference>
<accession>A0A542XEN1</accession>
<dbReference type="InterPro" id="IPR029068">
    <property type="entry name" value="Glyas_Bleomycin-R_OHBP_Dase"/>
</dbReference>
<dbReference type="RefSeq" id="WP_142006429.1">
    <property type="nucleotide sequence ID" value="NZ_CAJTBP010000001.1"/>
</dbReference>
<keyword evidence="2" id="KW-0456">Lyase</keyword>
<feature type="domain" description="VOC" evidence="1">
    <location>
        <begin position="5"/>
        <end position="119"/>
    </location>
</feature>
<dbReference type="Proteomes" id="UP000318336">
    <property type="component" value="Unassembled WGS sequence"/>
</dbReference>
<dbReference type="InterPro" id="IPR041581">
    <property type="entry name" value="Glyoxalase_6"/>
</dbReference>
<name>A0A542XEN1_9MICO</name>
<organism evidence="2 3">
    <name type="scientific">Barrientosiimonas humi</name>
    <dbReference type="NCBI Taxonomy" id="999931"/>
    <lineage>
        <taxon>Bacteria</taxon>
        <taxon>Bacillati</taxon>
        <taxon>Actinomycetota</taxon>
        <taxon>Actinomycetes</taxon>
        <taxon>Micrococcales</taxon>
        <taxon>Dermacoccaceae</taxon>
        <taxon>Barrientosiimonas</taxon>
    </lineage>
</organism>
<reference evidence="2 3" key="1">
    <citation type="submission" date="2019-06" db="EMBL/GenBank/DDBJ databases">
        <title>Sequencing the genomes of 1000 actinobacteria strains.</title>
        <authorList>
            <person name="Klenk H.-P."/>
        </authorList>
    </citation>
    <scope>NUCLEOTIDE SEQUENCE [LARGE SCALE GENOMIC DNA]</scope>
    <source>
        <strain evidence="2 3">DSM 24617</strain>
    </source>
</reference>
<gene>
    <name evidence="2" type="ORF">FB554_2442</name>
</gene>
<dbReference type="PANTHER" id="PTHR39175">
    <property type="entry name" value="FAMILY PROTEIN, PUTATIVE (AFU_ORTHOLOGUE AFUA_3G15060)-RELATED"/>
    <property type="match status" value="1"/>
</dbReference>
<dbReference type="PROSITE" id="PS51819">
    <property type="entry name" value="VOC"/>
    <property type="match status" value="1"/>
</dbReference>
<sequence>MSVVGLHHVQVACPAGSEERLREFYSGVLGMHEVEKPPALAGRGGCWFRAGDAEIHCGVEDDFRPARKAHPCLLVDDIAEVAERVATVGGEVRWDEQIPGVRRFHTDDPVGNRIELQQA</sequence>
<dbReference type="SUPFAM" id="SSF54593">
    <property type="entry name" value="Glyoxalase/Bleomycin resistance protein/Dihydroxybiphenyl dioxygenase"/>
    <property type="match status" value="1"/>
</dbReference>
<dbReference type="EMBL" id="VFOK01000001">
    <property type="protein sequence ID" value="TQL34277.1"/>
    <property type="molecule type" value="Genomic_DNA"/>
</dbReference>
<dbReference type="Gene3D" id="3.10.180.10">
    <property type="entry name" value="2,3-Dihydroxybiphenyl 1,2-Dioxygenase, domain 1"/>
    <property type="match status" value="1"/>
</dbReference>
<dbReference type="InterPro" id="IPR037523">
    <property type="entry name" value="VOC_core"/>
</dbReference>
<evidence type="ECO:0000313" key="2">
    <source>
        <dbReference type="EMBL" id="TQL34277.1"/>
    </source>
</evidence>
<evidence type="ECO:0000259" key="1">
    <source>
        <dbReference type="PROSITE" id="PS51819"/>
    </source>
</evidence>
<keyword evidence="3" id="KW-1185">Reference proteome</keyword>
<comment type="caution">
    <text evidence="2">The sequence shown here is derived from an EMBL/GenBank/DDBJ whole genome shotgun (WGS) entry which is preliminary data.</text>
</comment>